<dbReference type="Pfam" id="PF01979">
    <property type="entry name" value="Amidohydro_1"/>
    <property type="match status" value="1"/>
</dbReference>
<dbReference type="Gene3D" id="3.20.20.140">
    <property type="entry name" value="Metal-dependent hydrolases"/>
    <property type="match status" value="1"/>
</dbReference>
<comment type="function">
    <text evidence="8">Catalyzes the hydrolytic deamination of guanine, producing xanthine and ammonia.</text>
</comment>
<comment type="similarity">
    <text evidence="2 8">Belongs to the metallo-dependent hydrolases superfamily. ATZ/TRZ family.</text>
</comment>
<dbReference type="InterPro" id="IPR006680">
    <property type="entry name" value="Amidohydro-rel"/>
</dbReference>
<dbReference type="RefSeq" id="WP_354553830.1">
    <property type="nucleotide sequence ID" value="NZ_JBEPSM010000004.1"/>
</dbReference>
<comment type="cofactor">
    <cofactor evidence="8">
        <name>Zn(2+)</name>
        <dbReference type="ChEBI" id="CHEBI:29105"/>
    </cofactor>
    <text evidence="8">Binds 1 zinc ion per subunit.</text>
</comment>
<evidence type="ECO:0000256" key="3">
    <source>
        <dbReference type="ARBA" id="ARBA00012781"/>
    </source>
</evidence>
<evidence type="ECO:0000313" key="10">
    <source>
        <dbReference type="EMBL" id="MET4636287.1"/>
    </source>
</evidence>
<dbReference type="NCBIfam" id="NF006679">
    <property type="entry name" value="PRK09228.1"/>
    <property type="match status" value="1"/>
</dbReference>
<keyword evidence="6 8" id="KW-0862">Zinc</keyword>
<dbReference type="GO" id="GO:0008892">
    <property type="term" value="F:guanine deaminase activity"/>
    <property type="evidence" value="ECO:0007669"/>
    <property type="project" value="UniProtKB-EC"/>
</dbReference>
<evidence type="ECO:0000256" key="4">
    <source>
        <dbReference type="ARBA" id="ARBA00022723"/>
    </source>
</evidence>
<evidence type="ECO:0000256" key="2">
    <source>
        <dbReference type="ARBA" id="ARBA00006745"/>
    </source>
</evidence>
<comment type="caution">
    <text evidence="10">The sequence shown here is derived from an EMBL/GenBank/DDBJ whole genome shotgun (WGS) entry which is preliminary data.</text>
</comment>
<keyword evidence="11" id="KW-1185">Reference proteome</keyword>
<evidence type="ECO:0000256" key="8">
    <source>
        <dbReference type="RuleBase" id="RU366009"/>
    </source>
</evidence>
<dbReference type="EMBL" id="JBEPSM010000004">
    <property type="protein sequence ID" value="MET4636287.1"/>
    <property type="molecule type" value="Genomic_DNA"/>
</dbReference>
<dbReference type="InterPro" id="IPR011059">
    <property type="entry name" value="Metal-dep_hydrolase_composite"/>
</dbReference>
<evidence type="ECO:0000256" key="6">
    <source>
        <dbReference type="ARBA" id="ARBA00022833"/>
    </source>
</evidence>
<keyword evidence="5 8" id="KW-0378">Hydrolase</keyword>
<organism evidence="10 11">
    <name type="scientific">Kaistia defluvii</name>
    <dbReference type="NCBI Taxonomy" id="410841"/>
    <lineage>
        <taxon>Bacteria</taxon>
        <taxon>Pseudomonadati</taxon>
        <taxon>Pseudomonadota</taxon>
        <taxon>Alphaproteobacteria</taxon>
        <taxon>Hyphomicrobiales</taxon>
        <taxon>Kaistiaceae</taxon>
        <taxon>Kaistia</taxon>
    </lineage>
</organism>
<protein>
    <recommendedName>
        <fullName evidence="3 7">Guanine deaminase</fullName>
        <shortName evidence="8">Guanase</shortName>
        <ecNumber evidence="3 7">3.5.4.3</ecNumber>
    </recommendedName>
    <alternativeName>
        <fullName evidence="8">Guanine aminohydrolase</fullName>
    </alternativeName>
</protein>
<evidence type="ECO:0000256" key="7">
    <source>
        <dbReference type="NCBIfam" id="TIGR02967"/>
    </source>
</evidence>
<dbReference type="InterPro" id="IPR014311">
    <property type="entry name" value="Guanine_deaminase"/>
</dbReference>
<evidence type="ECO:0000256" key="5">
    <source>
        <dbReference type="ARBA" id="ARBA00022801"/>
    </source>
</evidence>
<dbReference type="SUPFAM" id="SSF51556">
    <property type="entry name" value="Metallo-dependent hydrolases"/>
    <property type="match status" value="1"/>
</dbReference>
<dbReference type="InterPro" id="IPR051607">
    <property type="entry name" value="Metallo-dep_hydrolases"/>
</dbReference>
<dbReference type="EC" id="3.5.4.3" evidence="3 7"/>
<accession>A0ABV2R4S8</accession>
<dbReference type="Proteomes" id="UP001549321">
    <property type="component" value="Unassembled WGS sequence"/>
</dbReference>
<dbReference type="CDD" id="cd01303">
    <property type="entry name" value="GDEase"/>
    <property type="match status" value="1"/>
</dbReference>
<dbReference type="NCBIfam" id="TIGR02967">
    <property type="entry name" value="guan_deamin"/>
    <property type="match status" value="1"/>
</dbReference>
<comment type="catalytic activity">
    <reaction evidence="8">
        <text>guanine + H2O + H(+) = xanthine + NH4(+)</text>
        <dbReference type="Rhea" id="RHEA:14665"/>
        <dbReference type="ChEBI" id="CHEBI:15377"/>
        <dbReference type="ChEBI" id="CHEBI:15378"/>
        <dbReference type="ChEBI" id="CHEBI:16235"/>
        <dbReference type="ChEBI" id="CHEBI:17712"/>
        <dbReference type="ChEBI" id="CHEBI:28938"/>
        <dbReference type="EC" id="3.5.4.3"/>
    </reaction>
</comment>
<evidence type="ECO:0000256" key="1">
    <source>
        <dbReference type="ARBA" id="ARBA00004984"/>
    </source>
</evidence>
<dbReference type="InterPro" id="IPR032466">
    <property type="entry name" value="Metal_Hydrolase"/>
</dbReference>
<comment type="pathway">
    <text evidence="1 8">Purine metabolism; guanine degradation; xanthine from guanine: step 1/1.</text>
</comment>
<evidence type="ECO:0000259" key="9">
    <source>
        <dbReference type="Pfam" id="PF01979"/>
    </source>
</evidence>
<name>A0ABV2R4S8_9HYPH</name>
<sequence>MTQRAIRAPAMTFRGDPFHLAPGEALQYWPDALILIEDGKFLRIDDAESGLAALPGDVALTHYPDALICPGFIDAHVHYPQMQMIGAFGAGLLEWLDKYTFVAEQDFADAAHARDVARRFLRELLRAGTTTASVYCTVHPQSVDALFEESVRFNTRMIAGKVMMDRNAPEALLDTAESGYAQSKALIEKWHGRGRQLYCITPRFAPSSTEAQLEAAGRLWREHPGTYVQTHLCENQGEIEWVRQLFPERSSYLDVYDHAGLTGPRAIFGHAVHMEEEDFACCHRTGSALAHCPTSNLFLGSGLFRMFDAKKVERPVRVGLGTDIGAGTSFSQLQTLGEAYKVAKLGGHALTAEQGFYLATRGGAEALRLDDRIGSLAPGYEADFVVLDLKATPLLEFRLSHARDLAETLFVLVTLGDDRAIRATYIAGEPVYERDRAERFVYPEPTP</sequence>
<evidence type="ECO:0000313" key="11">
    <source>
        <dbReference type="Proteomes" id="UP001549321"/>
    </source>
</evidence>
<dbReference type="PANTHER" id="PTHR11271">
    <property type="entry name" value="GUANINE DEAMINASE"/>
    <property type="match status" value="1"/>
</dbReference>
<reference evidence="10 11" key="1">
    <citation type="submission" date="2024-06" db="EMBL/GenBank/DDBJ databases">
        <title>Sorghum-associated microbial communities from plants grown in Nebraska, USA.</title>
        <authorList>
            <person name="Schachtman D."/>
        </authorList>
    </citation>
    <scope>NUCLEOTIDE SEQUENCE [LARGE SCALE GENOMIC DNA]</scope>
    <source>
        <strain evidence="10 11">3207</strain>
    </source>
</reference>
<keyword evidence="4 8" id="KW-0479">Metal-binding</keyword>
<dbReference type="SUPFAM" id="SSF51338">
    <property type="entry name" value="Composite domain of metallo-dependent hydrolases"/>
    <property type="match status" value="2"/>
</dbReference>
<dbReference type="Gene3D" id="2.30.40.10">
    <property type="entry name" value="Urease, subunit C, domain 1"/>
    <property type="match status" value="1"/>
</dbReference>
<proteinExistence type="inferred from homology"/>
<dbReference type="PANTHER" id="PTHR11271:SF6">
    <property type="entry name" value="GUANINE DEAMINASE"/>
    <property type="match status" value="1"/>
</dbReference>
<gene>
    <name evidence="10" type="ORF">ABIE08_004245</name>
</gene>
<feature type="domain" description="Amidohydrolase-related" evidence="9">
    <location>
        <begin position="68"/>
        <end position="431"/>
    </location>
</feature>